<feature type="domain" description="Protein kinase" evidence="6">
    <location>
        <begin position="6"/>
        <end position="255"/>
    </location>
</feature>
<dbReference type="Pfam" id="PF00069">
    <property type="entry name" value="Pkinase"/>
    <property type="match status" value="1"/>
</dbReference>
<dbReference type="EMBL" id="SPLM01000076">
    <property type="protein sequence ID" value="TMW61577.1"/>
    <property type="molecule type" value="Genomic_DNA"/>
</dbReference>
<evidence type="ECO:0000256" key="5">
    <source>
        <dbReference type="ARBA" id="ARBA00022840"/>
    </source>
</evidence>
<sequence>MLANRYRVQRTVGQALYGDVWLCEDTKCENELVAVKQVSLGRAKRALATYKHMDNPFDERRIAVHLMELDSHDNILQVRHEFLENGSWCMVMEYCEGGDLLSRIQDLPENRLDESLALHYFRQVVRGVHFLHDSGVAHRDLSLENVLLKNGVCKICDFGLSTEANRTCSESVGKGYYMAPEVLSGEAYDPLAADMWTLGVMLFIMLTGSPLVPCASREEKAFLALETFGVEKILELRQLAPVIDFDKSIQVENRK</sequence>
<evidence type="ECO:0000259" key="6">
    <source>
        <dbReference type="PROSITE" id="PS50011"/>
    </source>
</evidence>
<accession>A0A8K1FJA1</accession>
<keyword evidence="2" id="KW-0808">Transferase</keyword>
<comment type="caution">
    <text evidence="7">The sequence shown here is derived from an EMBL/GenBank/DDBJ whole genome shotgun (WGS) entry which is preliminary data.</text>
</comment>
<evidence type="ECO:0000313" key="8">
    <source>
        <dbReference type="Proteomes" id="UP000794436"/>
    </source>
</evidence>
<dbReference type="PROSITE" id="PS50011">
    <property type="entry name" value="PROTEIN_KINASE_DOM"/>
    <property type="match status" value="1"/>
</dbReference>
<dbReference type="GO" id="GO:0005634">
    <property type="term" value="C:nucleus"/>
    <property type="evidence" value="ECO:0007669"/>
    <property type="project" value="TreeGrafter"/>
</dbReference>
<evidence type="ECO:0000313" key="7">
    <source>
        <dbReference type="EMBL" id="TMW61577.1"/>
    </source>
</evidence>
<evidence type="ECO:0000256" key="1">
    <source>
        <dbReference type="ARBA" id="ARBA00022527"/>
    </source>
</evidence>
<name>A0A8K1FJA1_PYTOL</name>
<keyword evidence="4" id="KW-0418">Kinase</keyword>
<protein>
    <recommendedName>
        <fullName evidence="6">Protein kinase domain-containing protein</fullName>
    </recommendedName>
</protein>
<organism evidence="7 8">
    <name type="scientific">Pythium oligandrum</name>
    <name type="common">Mycoparasitic fungus</name>
    <dbReference type="NCBI Taxonomy" id="41045"/>
    <lineage>
        <taxon>Eukaryota</taxon>
        <taxon>Sar</taxon>
        <taxon>Stramenopiles</taxon>
        <taxon>Oomycota</taxon>
        <taxon>Peronosporomycetes</taxon>
        <taxon>Pythiales</taxon>
        <taxon>Pythiaceae</taxon>
        <taxon>Pythium</taxon>
    </lineage>
</organism>
<dbReference type="GO" id="GO:0004674">
    <property type="term" value="F:protein serine/threonine kinase activity"/>
    <property type="evidence" value="ECO:0007669"/>
    <property type="project" value="UniProtKB-KW"/>
</dbReference>
<dbReference type="InterPro" id="IPR011009">
    <property type="entry name" value="Kinase-like_dom_sf"/>
</dbReference>
<gene>
    <name evidence="7" type="ORF">Poli38472_012768</name>
</gene>
<dbReference type="GO" id="GO:0005524">
    <property type="term" value="F:ATP binding"/>
    <property type="evidence" value="ECO:0007669"/>
    <property type="project" value="UniProtKB-KW"/>
</dbReference>
<dbReference type="PANTHER" id="PTHR24345">
    <property type="entry name" value="SERINE/THREONINE-PROTEIN KINASE PLK"/>
    <property type="match status" value="1"/>
</dbReference>
<dbReference type="Gene3D" id="1.10.510.10">
    <property type="entry name" value="Transferase(Phosphotransferase) domain 1"/>
    <property type="match status" value="1"/>
</dbReference>
<evidence type="ECO:0000256" key="4">
    <source>
        <dbReference type="ARBA" id="ARBA00022777"/>
    </source>
</evidence>
<evidence type="ECO:0000256" key="2">
    <source>
        <dbReference type="ARBA" id="ARBA00022679"/>
    </source>
</evidence>
<proteinExistence type="predicted"/>
<dbReference type="AlphaFoldDB" id="A0A8K1FJA1"/>
<evidence type="ECO:0000256" key="3">
    <source>
        <dbReference type="ARBA" id="ARBA00022741"/>
    </source>
</evidence>
<keyword evidence="8" id="KW-1185">Reference proteome</keyword>
<reference evidence="7" key="1">
    <citation type="submission" date="2019-03" db="EMBL/GenBank/DDBJ databases">
        <title>Long read genome sequence of the mycoparasitic Pythium oligandrum ATCC 38472 isolated from sugarbeet rhizosphere.</title>
        <authorList>
            <person name="Gaulin E."/>
        </authorList>
    </citation>
    <scope>NUCLEOTIDE SEQUENCE</scope>
    <source>
        <strain evidence="7">ATCC 38472_TT</strain>
    </source>
</reference>
<dbReference type="SUPFAM" id="SSF56112">
    <property type="entry name" value="Protein kinase-like (PK-like)"/>
    <property type="match status" value="1"/>
</dbReference>
<dbReference type="Proteomes" id="UP000794436">
    <property type="component" value="Unassembled WGS sequence"/>
</dbReference>
<dbReference type="OrthoDB" id="248923at2759"/>
<keyword evidence="5" id="KW-0067">ATP-binding</keyword>
<keyword evidence="1" id="KW-0723">Serine/threonine-protein kinase</keyword>
<keyword evidence="3" id="KW-0547">Nucleotide-binding</keyword>
<dbReference type="PANTHER" id="PTHR24345:SF91">
    <property type="entry name" value="SERINE_THREONINE-PROTEIN KINASE PLK4"/>
    <property type="match status" value="1"/>
</dbReference>
<dbReference type="InterPro" id="IPR000719">
    <property type="entry name" value="Prot_kinase_dom"/>
</dbReference>